<accession>A0ABP7F2H3</accession>
<name>A0ABP7F2H3_9ACTN</name>
<sequence length="409" mass="44405">MAHHTAADPFNAVEEGRRHVLWAWLNATGAVHRAVLPHGAPAWLITGYEEARAALADARFAKLGPSSGAFARKLPEDVARGIHSHLLYLNPPDHTRLRRLVTAAFTRRRVERLEPYVRDLTASLLDRLGETAGETGEVDLVTRYAYPLPMAVIGTLLGVPAGRQADFHAWTAPLMSPELVGYEAYVASAVPLLGLLRELIARKRAHPADDLLSALVQARDGGDRLSEDELTSMAYLLVLAGHETTVNLITNTVLALLTHPDRLAALRRDPEPSEAAGRVVEEALRHDGSSQTTMPARTTADVRIGGTTIPAGDLVFVSLLAANRDPARFPEPDRFDPGRADRGHLAFGHGMHHCLGASLARMETRVAVSGLVTRFPGLRLAVPRRTLTRTPSVTMNALDALPVLLRDAR</sequence>
<dbReference type="Pfam" id="PF00067">
    <property type="entry name" value="p450"/>
    <property type="match status" value="2"/>
</dbReference>
<keyword evidence="2" id="KW-0408">Iron</keyword>
<dbReference type="InterPro" id="IPR036396">
    <property type="entry name" value="Cyt_P450_sf"/>
</dbReference>
<dbReference type="EMBL" id="BAABEP010000017">
    <property type="protein sequence ID" value="GAA3730036.1"/>
    <property type="molecule type" value="Genomic_DNA"/>
</dbReference>
<comment type="caution">
    <text evidence="3">The sequence shown here is derived from an EMBL/GenBank/DDBJ whole genome shotgun (WGS) entry which is preliminary data.</text>
</comment>
<organism evidence="3 4">
    <name type="scientific">Streptomyces tremellae</name>
    <dbReference type="NCBI Taxonomy" id="1124239"/>
    <lineage>
        <taxon>Bacteria</taxon>
        <taxon>Bacillati</taxon>
        <taxon>Actinomycetota</taxon>
        <taxon>Actinomycetes</taxon>
        <taxon>Kitasatosporales</taxon>
        <taxon>Streptomycetaceae</taxon>
        <taxon>Streptomyces</taxon>
    </lineage>
</organism>
<keyword evidence="4" id="KW-1185">Reference proteome</keyword>
<dbReference type="InterPro" id="IPR017972">
    <property type="entry name" value="Cyt_P450_CS"/>
</dbReference>
<keyword evidence="2" id="KW-0479">Metal-binding</keyword>
<keyword evidence="2" id="KW-0349">Heme</keyword>
<dbReference type="PANTHER" id="PTHR46696:SF1">
    <property type="entry name" value="CYTOCHROME P450 YJIB-RELATED"/>
    <property type="match status" value="1"/>
</dbReference>
<dbReference type="SUPFAM" id="SSF48264">
    <property type="entry name" value="Cytochrome P450"/>
    <property type="match status" value="1"/>
</dbReference>
<keyword evidence="2" id="KW-0503">Monooxygenase</keyword>
<dbReference type="PANTHER" id="PTHR46696">
    <property type="entry name" value="P450, PUTATIVE (EUROFUNG)-RELATED"/>
    <property type="match status" value="1"/>
</dbReference>
<dbReference type="CDD" id="cd11029">
    <property type="entry name" value="CYP107-like"/>
    <property type="match status" value="1"/>
</dbReference>
<evidence type="ECO:0000256" key="1">
    <source>
        <dbReference type="ARBA" id="ARBA00010617"/>
    </source>
</evidence>
<evidence type="ECO:0000313" key="4">
    <source>
        <dbReference type="Proteomes" id="UP001499884"/>
    </source>
</evidence>
<keyword evidence="2" id="KW-0560">Oxidoreductase</keyword>
<dbReference type="Proteomes" id="UP001499884">
    <property type="component" value="Unassembled WGS sequence"/>
</dbReference>
<dbReference type="PRINTS" id="PR00359">
    <property type="entry name" value="BP450"/>
</dbReference>
<proteinExistence type="inferred from homology"/>
<dbReference type="InterPro" id="IPR001128">
    <property type="entry name" value="Cyt_P450"/>
</dbReference>
<dbReference type="Gene3D" id="1.10.630.10">
    <property type="entry name" value="Cytochrome P450"/>
    <property type="match status" value="1"/>
</dbReference>
<protein>
    <submittedName>
        <fullName evidence="3">Cytochrome P450</fullName>
    </submittedName>
</protein>
<evidence type="ECO:0000256" key="2">
    <source>
        <dbReference type="RuleBase" id="RU000461"/>
    </source>
</evidence>
<dbReference type="PROSITE" id="PS00086">
    <property type="entry name" value="CYTOCHROME_P450"/>
    <property type="match status" value="1"/>
</dbReference>
<evidence type="ECO:0000313" key="3">
    <source>
        <dbReference type="EMBL" id="GAA3730036.1"/>
    </source>
</evidence>
<reference evidence="4" key="1">
    <citation type="journal article" date="2019" name="Int. J. Syst. Evol. Microbiol.">
        <title>The Global Catalogue of Microorganisms (GCM) 10K type strain sequencing project: providing services to taxonomists for standard genome sequencing and annotation.</title>
        <authorList>
            <consortium name="The Broad Institute Genomics Platform"/>
            <consortium name="The Broad Institute Genome Sequencing Center for Infectious Disease"/>
            <person name="Wu L."/>
            <person name="Ma J."/>
        </authorList>
    </citation>
    <scope>NUCLEOTIDE SEQUENCE [LARGE SCALE GENOMIC DNA]</scope>
    <source>
        <strain evidence="4">JCM 30846</strain>
    </source>
</reference>
<dbReference type="RefSeq" id="WP_345646504.1">
    <property type="nucleotide sequence ID" value="NZ_BAABEP010000017.1"/>
</dbReference>
<comment type="similarity">
    <text evidence="1 2">Belongs to the cytochrome P450 family.</text>
</comment>
<gene>
    <name evidence="3" type="ORF">GCM10023082_29670</name>
</gene>
<dbReference type="InterPro" id="IPR002397">
    <property type="entry name" value="Cyt_P450_B"/>
</dbReference>